<gene>
    <name evidence="3" type="ORF">SAMN05877753_102383</name>
</gene>
<keyword evidence="1" id="KW-0812">Transmembrane</keyword>
<dbReference type="Gene3D" id="3.10.450.40">
    <property type="match status" value="2"/>
</dbReference>
<keyword evidence="4" id="KW-1185">Reference proteome</keyword>
<dbReference type="Proteomes" id="UP000219546">
    <property type="component" value="Unassembled WGS sequence"/>
</dbReference>
<reference evidence="3 4" key="1">
    <citation type="submission" date="2017-08" db="EMBL/GenBank/DDBJ databases">
        <authorList>
            <person name="de Groot N.N."/>
        </authorList>
    </citation>
    <scope>NUCLEOTIDE SEQUENCE [LARGE SCALE GENOMIC DNA]</scope>
    <source>
        <strain evidence="3 4">JC228</strain>
    </source>
</reference>
<protein>
    <submittedName>
        <fullName evidence="3">Uncharacterized protein YpmB</fullName>
    </submittedName>
</protein>
<evidence type="ECO:0000313" key="4">
    <source>
        <dbReference type="Proteomes" id="UP000219546"/>
    </source>
</evidence>
<proteinExistence type="predicted"/>
<feature type="transmembrane region" description="Helical" evidence="1">
    <location>
        <begin position="7"/>
        <end position="27"/>
    </location>
</feature>
<dbReference type="RefSeq" id="WP_097157573.1">
    <property type="nucleotide sequence ID" value="NZ_JBEPMQ010000001.1"/>
</dbReference>
<organism evidence="3 4">
    <name type="scientific">Bacillus oleivorans</name>
    <dbReference type="NCBI Taxonomy" id="1448271"/>
    <lineage>
        <taxon>Bacteria</taxon>
        <taxon>Bacillati</taxon>
        <taxon>Bacillota</taxon>
        <taxon>Bacilli</taxon>
        <taxon>Bacillales</taxon>
        <taxon>Bacillaceae</taxon>
        <taxon>Bacillus</taxon>
    </lineage>
</organism>
<accession>A0A285CKU7</accession>
<feature type="domain" description="Cell wall elongation regulator TseB-like" evidence="2">
    <location>
        <begin position="37"/>
        <end position="79"/>
    </location>
</feature>
<dbReference type="EMBL" id="OAOP01000002">
    <property type="protein sequence ID" value="SNX68174.1"/>
    <property type="molecule type" value="Genomic_DNA"/>
</dbReference>
<keyword evidence="1" id="KW-1133">Transmembrane helix</keyword>
<evidence type="ECO:0000256" key="1">
    <source>
        <dbReference type="SAM" id="Phobius"/>
    </source>
</evidence>
<sequence length="164" mass="19133">MKKWIKLGIGLLIIVAIAISILLYFSIQPYKDKEDLAFSVALEKSGLESAEDFEWFRYKEEYYIVTGNNRAGEEMIVWIDTENLNIVAEHKASEGITKEEVIQSFKEEWDISEVIDIKLGYADKRPLWELTFIDDSKRYTFLQVSFLTGDWIRYYQYSQGGVSS</sequence>
<evidence type="ECO:0000259" key="2">
    <source>
        <dbReference type="Pfam" id="PF17881"/>
    </source>
</evidence>
<dbReference type="InterPro" id="IPR046350">
    <property type="entry name" value="Cystatin_sf"/>
</dbReference>
<dbReference type="AlphaFoldDB" id="A0A285CKU7"/>
<dbReference type="InterPro" id="IPR041401">
    <property type="entry name" value="TseB-like_dom"/>
</dbReference>
<evidence type="ECO:0000313" key="3">
    <source>
        <dbReference type="EMBL" id="SNX68174.1"/>
    </source>
</evidence>
<name>A0A285CKU7_9BACI</name>
<dbReference type="OrthoDB" id="2381181at2"/>
<dbReference type="Pfam" id="PF17881">
    <property type="entry name" value="TseB"/>
    <property type="match status" value="1"/>
</dbReference>
<keyword evidence="1" id="KW-0472">Membrane</keyword>
<dbReference type="SUPFAM" id="SSF54403">
    <property type="entry name" value="Cystatin/monellin"/>
    <property type="match status" value="2"/>
</dbReference>